<dbReference type="GO" id="GO:0006515">
    <property type="term" value="P:protein quality control for misfolded or incompletely synthesized proteins"/>
    <property type="evidence" value="ECO:0007669"/>
    <property type="project" value="TreeGrafter"/>
</dbReference>
<evidence type="ECO:0000313" key="9">
    <source>
        <dbReference type="EMBL" id="KLT42312.1"/>
    </source>
</evidence>
<keyword evidence="5" id="KW-0862">Zinc</keyword>
<dbReference type="CDD" id="cd07331">
    <property type="entry name" value="M48C_Oma1_like"/>
    <property type="match status" value="1"/>
</dbReference>
<dbReference type="InterPro" id="IPR001915">
    <property type="entry name" value="Peptidase_M48"/>
</dbReference>
<evidence type="ECO:0000256" key="6">
    <source>
        <dbReference type="ARBA" id="ARBA00023049"/>
    </source>
</evidence>
<dbReference type="EMBL" id="KQ087207">
    <property type="protein sequence ID" value="KLT42312.1"/>
    <property type="molecule type" value="Genomic_DNA"/>
</dbReference>
<evidence type="ECO:0000313" key="10">
    <source>
        <dbReference type="Proteomes" id="UP000053611"/>
    </source>
</evidence>
<dbReference type="GO" id="GO:0005743">
    <property type="term" value="C:mitochondrial inner membrane"/>
    <property type="evidence" value="ECO:0007669"/>
    <property type="project" value="TreeGrafter"/>
</dbReference>
<dbReference type="STRING" id="879819.A0A0J0XMK1"/>
<dbReference type="PANTHER" id="PTHR22726:SF18">
    <property type="entry name" value="PEPTIDASE M48 DOMAIN-CONTAINING PROTEIN"/>
    <property type="match status" value="1"/>
</dbReference>
<evidence type="ECO:0000256" key="7">
    <source>
        <dbReference type="SAM" id="Phobius"/>
    </source>
</evidence>
<accession>A0A0J0XMK1</accession>
<feature type="transmembrane region" description="Helical" evidence="7">
    <location>
        <begin position="82"/>
        <end position="102"/>
    </location>
</feature>
<dbReference type="RefSeq" id="XP_018278803.1">
    <property type="nucleotide sequence ID" value="XM_018423219.1"/>
</dbReference>
<keyword evidence="7" id="KW-1133">Transmembrane helix</keyword>
<evidence type="ECO:0000256" key="3">
    <source>
        <dbReference type="ARBA" id="ARBA00022723"/>
    </source>
</evidence>
<keyword evidence="4" id="KW-0378">Hydrolase</keyword>
<keyword evidence="10" id="KW-1185">Reference proteome</keyword>
<dbReference type="GO" id="GO:0034982">
    <property type="term" value="P:mitochondrial protein processing"/>
    <property type="evidence" value="ECO:0007669"/>
    <property type="project" value="TreeGrafter"/>
</dbReference>
<proteinExistence type="predicted"/>
<protein>
    <recommendedName>
        <fullName evidence="8">Peptidase M48 domain-containing protein</fullName>
    </recommendedName>
</protein>
<dbReference type="InterPro" id="IPR051156">
    <property type="entry name" value="Mito/Outer_Membr_Metalloprot"/>
</dbReference>
<dbReference type="Pfam" id="PF01435">
    <property type="entry name" value="Peptidase_M48"/>
    <property type="match status" value="1"/>
</dbReference>
<keyword evidence="7" id="KW-0812">Transmembrane</keyword>
<keyword evidence="6" id="KW-0482">Metalloprotease</keyword>
<evidence type="ECO:0000256" key="5">
    <source>
        <dbReference type="ARBA" id="ARBA00022833"/>
    </source>
</evidence>
<comment type="cofactor">
    <cofactor evidence="1">
        <name>Zn(2+)</name>
        <dbReference type="ChEBI" id="CHEBI:29105"/>
    </cofactor>
</comment>
<feature type="domain" description="Peptidase M48" evidence="8">
    <location>
        <begin position="258"/>
        <end position="439"/>
    </location>
</feature>
<dbReference type="GeneID" id="28983822"/>
<evidence type="ECO:0000256" key="2">
    <source>
        <dbReference type="ARBA" id="ARBA00022670"/>
    </source>
</evidence>
<evidence type="ECO:0000256" key="1">
    <source>
        <dbReference type="ARBA" id="ARBA00001947"/>
    </source>
</evidence>
<keyword evidence="2" id="KW-0645">Protease</keyword>
<evidence type="ECO:0000256" key="4">
    <source>
        <dbReference type="ARBA" id="ARBA00022801"/>
    </source>
</evidence>
<organism evidence="9 10">
    <name type="scientific">Cutaneotrichosporon oleaginosum</name>
    <dbReference type="NCBI Taxonomy" id="879819"/>
    <lineage>
        <taxon>Eukaryota</taxon>
        <taxon>Fungi</taxon>
        <taxon>Dikarya</taxon>
        <taxon>Basidiomycota</taxon>
        <taxon>Agaricomycotina</taxon>
        <taxon>Tremellomycetes</taxon>
        <taxon>Trichosporonales</taxon>
        <taxon>Trichosporonaceae</taxon>
        <taxon>Cutaneotrichosporon</taxon>
    </lineage>
</organism>
<dbReference type="AlphaFoldDB" id="A0A0J0XMK1"/>
<evidence type="ECO:0000259" key="8">
    <source>
        <dbReference type="Pfam" id="PF01435"/>
    </source>
</evidence>
<dbReference type="PANTHER" id="PTHR22726">
    <property type="entry name" value="METALLOENDOPEPTIDASE OMA1"/>
    <property type="match status" value="1"/>
</dbReference>
<keyword evidence="3" id="KW-0479">Metal-binding</keyword>
<feature type="transmembrane region" description="Helical" evidence="7">
    <location>
        <begin position="114"/>
        <end position="133"/>
    </location>
</feature>
<dbReference type="Gene3D" id="3.30.2010.10">
    <property type="entry name" value="Metalloproteases ('zincins'), catalytic domain"/>
    <property type="match status" value="1"/>
</dbReference>
<sequence>MPPPPLRWGWQRRALIAPLLSQRPILLPTFRTYTRSPLPPTSPPRLRPPLRPLPPSTTTPVLVRALRASPPRRDILFLSMPALKSTLLGITRFSLLALPFVWRYKLWRKYKRTSWLLIQIPIFALCIVVALGLDQSPRTGRWRLLLMSENEELAWSYRKHKEVLAHDGPLILPPDDLRSEQVARVATRLVTALEEQNDNVVCGAAWPPREDIMEAIYDHEDRMSRRRTRVIEVEPSAVAHSNFVPFRPLSSNPLKGENIKASDWDIYLIDLPQLNAFALPSKEIFVYTGLLDVLPQGDDSLVAAVLAHEIAHVAERHSVENLGFLNLAAVVFDVLRGISFAFTISFPVVTDGAGMFLNWLNDVVAERAYSRKIEEEADSVGLEIMARAGYDPRAMLDLWELMAAVEADAEAMGYGRSLESRFQLLRTHPTSEARQEAIANQLPKAMRLWQEARTPQRAAIEKILAEKADMPEPRALASDEVRIGAVVAKIQPRVNFAVVPELPEPEPEPERAV</sequence>
<dbReference type="OrthoDB" id="7464992at2759"/>
<reference evidence="9 10" key="1">
    <citation type="submission" date="2015-03" db="EMBL/GenBank/DDBJ databases">
        <title>Genomics and transcriptomics of the oil-accumulating basidiomycete yeast T. oleaginosus allow insights into substrate utilization and the diverse evolutionary trajectories of mating systems in fungi.</title>
        <authorList>
            <consortium name="DOE Joint Genome Institute"/>
            <person name="Kourist R."/>
            <person name="Kracht O."/>
            <person name="Bracharz F."/>
            <person name="Lipzen A."/>
            <person name="Nolan M."/>
            <person name="Ohm R."/>
            <person name="Grigoriev I."/>
            <person name="Sun S."/>
            <person name="Heitman J."/>
            <person name="Bruck T."/>
            <person name="Nowrousian M."/>
        </authorList>
    </citation>
    <scope>NUCLEOTIDE SEQUENCE [LARGE SCALE GENOMIC DNA]</scope>
    <source>
        <strain evidence="9 10">IBC0246</strain>
    </source>
</reference>
<name>A0A0J0XMK1_9TREE</name>
<dbReference type="GO" id="GO:0004222">
    <property type="term" value="F:metalloendopeptidase activity"/>
    <property type="evidence" value="ECO:0007669"/>
    <property type="project" value="InterPro"/>
</dbReference>
<dbReference type="GO" id="GO:0046872">
    <property type="term" value="F:metal ion binding"/>
    <property type="evidence" value="ECO:0007669"/>
    <property type="project" value="UniProtKB-KW"/>
</dbReference>
<keyword evidence="7" id="KW-0472">Membrane</keyword>
<dbReference type="Proteomes" id="UP000053611">
    <property type="component" value="Unassembled WGS sequence"/>
</dbReference>
<gene>
    <name evidence="9" type="ORF">CC85DRAFT_285716</name>
</gene>